<dbReference type="InterPro" id="IPR049948">
    <property type="entry name" value="Cu_Am_ox_TPQ-bd"/>
</dbReference>
<evidence type="ECO:0000256" key="6">
    <source>
        <dbReference type="ARBA" id="ARBA00023008"/>
    </source>
</evidence>
<dbReference type="InterPro" id="IPR036460">
    <property type="entry name" value="Cu_amine_oxidase_C_sf"/>
</dbReference>
<dbReference type="Gene3D" id="2.70.98.20">
    <property type="entry name" value="Copper amine oxidase, catalytic domain"/>
    <property type="match status" value="1"/>
</dbReference>
<comment type="cofactor">
    <cofactor evidence="1">
        <name>Cu cation</name>
        <dbReference type="ChEBI" id="CHEBI:23378"/>
    </cofactor>
</comment>
<evidence type="ECO:0000256" key="3">
    <source>
        <dbReference type="ARBA" id="ARBA00022723"/>
    </source>
</evidence>
<dbReference type="InterPro" id="IPR015798">
    <property type="entry name" value="Cu_amine_oxidase_C"/>
</dbReference>
<dbReference type="GO" id="GO:0048038">
    <property type="term" value="F:quinone binding"/>
    <property type="evidence" value="ECO:0007669"/>
    <property type="project" value="InterPro"/>
</dbReference>
<name>A0AAJ0DG86_9PEZI</name>
<comment type="cofactor">
    <cofactor evidence="9">
        <name>Cu cation</name>
        <dbReference type="ChEBI" id="CHEBI:23378"/>
    </cofactor>
    <text evidence="9">Contains 1 topaquinone per subunit.</text>
</comment>
<evidence type="ECO:0000259" key="10">
    <source>
        <dbReference type="Pfam" id="PF01179"/>
    </source>
</evidence>
<evidence type="ECO:0000256" key="9">
    <source>
        <dbReference type="RuleBase" id="RU000672"/>
    </source>
</evidence>
<gene>
    <name evidence="12" type="ORF">LTR09_009483</name>
</gene>
<comment type="PTM">
    <text evidence="8 9">Topaquinone (TPQ) is generated by copper-dependent autoxidation of a specific tyrosyl residue.</text>
</comment>
<evidence type="ECO:0000256" key="7">
    <source>
        <dbReference type="PIRSR" id="PIRSR600269-50"/>
    </source>
</evidence>
<feature type="active site" description="Proton acceptor" evidence="7">
    <location>
        <position position="387"/>
    </location>
</feature>
<protein>
    <recommendedName>
        <fullName evidence="9">Amine oxidase</fullName>
        <ecNumber evidence="9">1.4.3.-</ecNumber>
    </recommendedName>
</protein>
<dbReference type="Pfam" id="PF01179">
    <property type="entry name" value="Cu_amine_oxid"/>
    <property type="match status" value="1"/>
</dbReference>
<dbReference type="InterPro" id="IPR015328">
    <property type="entry name" value="DUF1965"/>
</dbReference>
<dbReference type="GO" id="GO:0009308">
    <property type="term" value="P:amine metabolic process"/>
    <property type="evidence" value="ECO:0007669"/>
    <property type="project" value="UniProtKB-UniRule"/>
</dbReference>
<dbReference type="PROSITE" id="PS01164">
    <property type="entry name" value="COPPER_AMINE_OXID_1"/>
    <property type="match status" value="1"/>
</dbReference>
<comment type="similarity">
    <text evidence="2 9">Belongs to the copper/topaquinone oxidase family.</text>
</comment>
<evidence type="ECO:0000256" key="5">
    <source>
        <dbReference type="ARBA" id="ARBA00023002"/>
    </source>
</evidence>
<keyword evidence="13" id="KW-1185">Reference proteome</keyword>
<keyword evidence="6 9" id="KW-0186">Copper</keyword>
<evidence type="ECO:0000256" key="2">
    <source>
        <dbReference type="ARBA" id="ARBA00007983"/>
    </source>
</evidence>
<keyword evidence="4 7" id="KW-0801">TPQ</keyword>
<feature type="modified residue" description="2',4',5'-topaquinone" evidence="8">
    <location>
        <position position="468"/>
    </location>
</feature>
<keyword evidence="3 9" id="KW-0479">Metal-binding</keyword>
<evidence type="ECO:0000256" key="1">
    <source>
        <dbReference type="ARBA" id="ARBA00001935"/>
    </source>
</evidence>
<evidence type="ECO:0000313" key="13">
    <source>
        <dbReference type="Proteomes" id="UP001271007"/>
    </source>
</evidence>
<dbReference type="SUPFAM" id="SSF49998">
    <property type="entry name" value="Amine oxidase catalytic domain"/>
    <property type="match status" value="1"/>
</dbReference>
<evidence type="ECO:0000313" key="12">
    <source>
        <dbReference type="EMBL" id="KAK3049305.1"/>
    </source>
</evidence>
<reference evidence="12" key="1">
    <citation type="submission" date="2023-04" db="EMBL/GenBank/DDBJ databases">
        <title>Black Yeasts Isolated from many extreme environments.</title>
        <authorList>
            <person name="Coleine C."/>
            <person name="Stajich J.E."/>
            <person name="Selbmann L."/>
        </authorList>
    </citation>
    <scope>NUCLEOTIDE SEQUENCE</scope>
    <source>
        <strain evidence="12">CCFEE 5312</strain>
    </source>
</reference>
<dbReference type="PRINTS" id="PR00766">
    <property type="entry name" value="CUDAOXIDASE"/>
</dbReference>
<feature type="domain" description="DUF1965" evidence="11">
    <location>
        <begin position="235"/>
        <end position="298"/>
    </location>
</feature>
<evidence type="ECO:0000256" key="4">
    <source>
        <dbReference type="ARBA" id="ARBA00022772"/>
    </source>
</evidence>
<dbReference type="GO" id="GO:0008131">
    <property type="term" value="F:primary methylamine oxidase activity"/>
    <property type="evidence" value="ECO:0007669"/>
    <property type="project" value="InterPro"/>
</dbReference>
<dbReference type="Pfam" id="PF09248">
    <property type="entry name" value="DUF1965"/>
    <property type="match status" value="1"/>
</dbReference>
<keyword evidence="5 9" id="KW-0560">Oxidoreductase</keyword>
<dbReference type="SUPFAM" id="SSF54416">
    <property type="entry name" value="Amine oxidase N-terminal region"/>
    <property type="match status" value="2"/>
</dbReference>
<dbReference type="PANTHER" id="PTHR10638">
    <property type="entry name" value="COPPER AMINE OXIDASE"/>
    <property type="match status" value="1"/>
</dbReference>
<dbReference type="Gene3D" id="3.10.450.40">
    <property type="match status" value="2"/>
</dbReference>
<dbReference type="GO" id="GO:0005886">
    <property type="term" value="C:plasma membrane"/>
    <property type="evidence" value="ECO:0007669"/>
    <property type="project" value="TreeGrafter"/>
</dbReference>
<feature type="domain" description="Copper amine oxidase catalytic" evidence="10">
    <location>
        <begin position="314"/>
        <end position="726"/>
    </location>
</feature>
<sequence length="822" mass="93197">MEFRTKPLILLLSACSFAILTCIYLFPFSQSSIDGHYQTQQKDSFEAPKSNIWSELSVDEASDVYDFVFDELSHLNLTKHPKSNRDSFINFLETLRPNKTDAVPYLHDDATIPERWAKAAIAQVSDGDPYMVYYMVGPLPVSSETQVLPLEYIFNSGRNYIENPVQDFSSIMRFGLSLAENVSDITQDLLGAVVNTKDPFDPEGLLCWPRGSRIERGGMSMWFQFFRQGAGSGARTILPQGVYIKVDANSNDMDDWSPAQFYYNGVIYDSEAEFRDAWNKPDFRRAAINEDGSWTDTEDFDSKPAGRELPPPVSVQPYGPRYKLDKKQQFVSWFGFEFYITTAQATGLTLFDIRFKGKRVMYELGLQEAMAHYAGDDPMQGGLEFMDSFFGMGKNMFELVPGYDCPAYADFLDSRSYQAMHTYEQPNSICIFEYTADHLLSRHSAQFSITASRNTFLVVRSVSTVGNYDYTIEYIFYLDGTIEVKVRASGFIFGSFFARTNEDEYGHRIQEALSSSMHDHVLNFKADLDVAGPKNDMVRLAWEPLTKSYPWDRPEVEERNTMHIVEYAVDEEIGLDYPKNGGEFYVVLSSEEKNAWGERKGYRIAAGTGMGSPPHLTIVNSTTLGDSARWAEHDIWILQRKDKEPRSADPLNYFTPHDPLIDFTKIANHESLKQDDDSEYDGDLVVYFNLGAHHLPHSGDIPNTLMHTSASSVMFVPHNFADHDASRESVQGVRVQLKGKNSGGFAGEWSTNSDLRSRVARRGDEKKEHKVRYFGATYEEGVKLPLEAFEPDLRKFVSEEIAVTDLTFNGSAAGVWEKKIEG</sequence>
<feature type="active site" description="Schiff-base intermediate with substrate; via topaquinone" evidence="7">
    <location>
        <position position="468"/>
    </location>
</feature>
<proteinExistence type="inferred from homology"/>
<dbReference type="InterPro" id="IPR000269">
    <property type="entry name" value="Cu_amine_oxidase"/>
</dbReference>
<dbReference type="AlphaFoldDB" id="A0AAJ0DG86"/>
<evidence type="ECO:0000259" key="11">
    <source>
        <dbReference type="Pfam" id="PF09248"/>
    </source>
</evidence>
<dbReference type="EMBL" id="JAWDJX010000041">
    <property type="protein sequence ID" value="KAK3049305.1"/>
    <property type="molecule type" value="Genomic_DNA"/>
</dbReference>
<dbReference type="GO" id="GO:0005507">
    <property type="term" value="F:copper ion binding"/>
    <property type="evidence" value="ECO:0007669"/>
    <property type="project" value="InterPro"/>
</dbReference>
<dbReference type="Proteomes" id="UP001271007">
    <property type="component" value="Unassembled WGS sequence"/>
</dbReference>
<accession>A0AAJ0DG86</accession>
<organism evidence="12 13">
    <name type="scientific">Extremus antarcticus</name>
    <dbReference type="NCBI Taxonomy" id="702011"/>
    <lineage>
        <taxon>Eukaryota</taxon>
        <taxon>Fungi</taxon>
        <taxon>Dikarya</taxon>
        <taxon>Ascomycota</taxon>
        <taxon>Pezizomycotina</taxon>
        <taxon>Dothideomycetes</taxon>
        <taxon>Dothideomycetidae</taxon>
        <taxon>Mycosphaerellales</taxon>
        <taxon>Extremaceae</taxon>
        <taxon>Extremus</taxon>
    </lineage>
</organism>
<evidence type="ECO:0000256" key="8">
    <source>
        <dbReference type="PIRSR" id="PIRSR600269-51"/>
    </source>
</evidence>
<comment type="caution">
    <text evidence="12">The sequence shown here is derived from an EMBL/GenBank/DDBJ whole genome shotgun (WGS) entry which is preliminary data.</text>
</comment>
<dbReference type="EC" id="1.4.3.-" evidence="9"/>
<dbReference type="InterPro" id="IPR016182">
    <property type="entry name" value="Cu_amine_oxidase_N-reg"/>
</dbReference>
<dbReference type="PANTHER" id="PTHR10638:SF20">
    <property type="entry name" value="AMINE OXIDASE"/>
    <property type="match status" value="1"/>
</dbReference>